<feature type="chain" id="PRO_5040454516" evidence="1">
    <location>
        <begin position="30"/>
        <end position="114"/>
    </location>
</feature>
<feature type="signal peptide" evidence="1">
    <location>
        <begin position="1"/>
        <end position="29"/>
    </location>
</feature>
<protein>
    <submittedName>
        <fullName evidence="2">Uncharacterized protein</fullName>
    </submittedName>
</protein>
<proteinExistence type="predicted"/>
<keyword evidence="3" id="KW-1185">Reference proteome</keyword>
<evidence type="ECO:0000313" key="2">
    <source>
        <dbReference type="EMBL" id="KAF8885855.1"/>
    </source>
</evidence>
<dbReference type="AlphaFoldDB" id="A0A9P5NH24"/>
<dbReference type="Proteomes" id="UP000724874">
    <property type="component" value="Unassembled WGS sequence"/>
</dbReference>
<name>A0A9P5NH24_GYMJU</name>
<reference evidence="2" key="1">
    <citation type="submission" date="2020-11" db="EMBL/GenBank/DDBJ databases">
        <authorList>
            <consortium name="DOE Joint Genome Institute"/>
            <person name="Ahrendt S."/>
            <person name="Riley R."/>
            <person name="Andreopoulos W."/>
            <person name="LaButti K."/>
            <person name="Pangilinan J."/>
            <person name="Ruiz-duenas F.J."/>
            <person name="Barrasa J.M."/>
            <person name="Sanchez-Garcia M."/>
            <person name="Camarero S."/>
            <person name="Miyauchi S."/>
            <person name="Serrano A."/>
            <person name="Linde D."/>
            <person name="Babiker R."/>
            <person name="Drula E."/>
            <person name="Ayuso-Fernandez I."/>
            <person name="Pacheco R."/>
            <person name="Padilla G."/>
            <person name="Ferreira P."/>
            <person name="Barriuso J."/>
            <person name="Kellner H."/>
            <person name="Castanera R."/>
            <person name="Alfaro M."/>
            <person name="Ramirez L."/>
            <person name="Pisabarro A.G."/>
            <person name="Kuo A."/>
            <person name="Tritt A."/>
            <person name="Lipzen A."/>
            <person name="He G."/>
            <person name="Yan M."/>
            <person name="Ng V."/>
            <person name="Cullen D."/>
            <person name="Martin F."/>
            <person name="Rosso M.-N."/>
            <person name="Henrissat B."/>
            <person name="Hibbett D."/>
            <person name="Martinez A.T."/>
            <person name="Grigoriev I.V."/>
        </authorList>
    </citation>
    <scope>NUCLEOTIDE SEQUENCE</scope>
    <source>
        <strain evidence="2">AH 44721</strain>
    </source>
</reference>
<gene>
    <name evidence="2" type="ORF">CPB84DRAFT_1750048</name>
</gene>
<sequence length="114" mass="12162">MRGLACPASNLLFLVIALAFSMIQRTTFSTLVGMTTWTGSGSAVTSVESKARLILEWLGSRMSSGPRDLLLCMAVSVDEAAQQIRVQVQDMVDIVHATNSDGLKSRKICGASGK</sequence>
<evidence type="ECO:0000256" key="1">
    <source>
        <dbReference type="SAM" id="SignalP"/>
    </source>
</evidence>
<dbReference type="EMBL" id="JADNYJ010000099">
    <property type="protein sequence ID" value="KAF8885855.1"/>
    <property type="molecule type" value="Genomic_DNA"/>
</dbReference>
<keyword evidence="1" id="KW-0732">Signal</keyword>
<organism evidence="2 3">
    <name type="scientific">Gymnopilus junonius</name>
    <name type="common">Spectacular rustgill mushroom</name>
    <name type="synonym">Gymnopilus spectabilis subsp. junonius</name>
    <dbReference type="NCBI Taxonomy" id="109634"/>
    <lineage>
        <taxon>Eukaryota</taxon>
        <taxon>Fungi</taxon>
        <taxon>Dikarya</taxon>
        <taxon>Basidiomycota</taxon>
        <taxon>Agaricomycotina</taxon>
        <taxon>Agaricomycetes</taxon>
        <taxon>Agaricomycetidae</taxon>
        <taxon>Agaricales</taxon>
        <taxon>Agaricineae</taxon>
        <taxon>Hymenogastraceae</taxon>
        <taxon>Gymnopilus</taxon>
    </lineage>
</organism>
<evidence type="ECO:0000313" key="3">
    <source>
        <dbReference type="Proteomes" id="UP000724874"/>
    </source>
</evidence>
<comment type="caution">
    <text evidence="2">The sequence shown here is derived from an EMBL/GenBank/DDBJ whole genome shotgun (WGS) entry which is preliminary data.</text>
</comment>
<accession>A0A9P5NH24</accession>